<dbReference type="Pfam" id="PF00355">
    <property type="entry name" value="Rieske"/>
    <property type="match status" value="1"/>
</dbReference>
<dbReference type="InterPro" id="IPR015879">
    <property type="entry name" value="Ring_hydroxy_dOase_asu_C_dom"/>
</dbReference>
<dbReference type="AlphaFoldDB" id="A0A1B9B7L0"/>
<dbReference type="GO" id="GO:0016705">
    <property type="term" value="F:oxidoreductase activity, acting on paired donors, with incorporation or reduction of molecular oxygen"/>
    <property type="evidence" value="ECO:0007669"/>
    <property type="project" value="UniProtKB-ARBA"/>
</dbReference>
<keyword evidence="4" id="KW-0560">Oxidoreductase</keyword>
<keyword evidence="5" id="KW-0408">Iron</keyword>
<gene>
    <name evidence="8" type="ORF">A8F95_18175</name>
</gene>
<dbReference type="Gene3D" id="3.90.380.10">
    <property type="entry name" value="Naphthalene 1,2-dioxygenase Alpha Subunit, Chain A, domain 1"/>
    <property type="match status" value="1"/>
</dbReference>
<dbReference type="Gene3D" id="2.102.10.10">
    <property type="entry name" value="Rieske [2Fe-2S] iron-sulphur domain"/>
    <property type="match status" value="1"/>
</dbReference>
<comment type="caution">
    <text evidence="8">The sequence shown here is derived from an EMBL/GenBank/DDBJ whole genome shotgun (WGS) entry which is preliminary data.</text>
</comment>
<evidence type="ECO:0000256" key="5">
    <source>
        <dbReference type="ARBA" id="ARBA00023004"/>
    </source>
</evidence>
<name>A0A1B9B7L0_9BACI</name>
<dbReference type="PRINTS" id="PR00090">
    <property type="entry name" value="RNGDIOXGNASE"/>
</dbReference>
<dbReference type="InterPro" id="IPR017941">
    <property type="entry name" value="Rieske_2Fe-2S"/>
</dbReference>
<dbReference type="GO" id="GO:0005506">
    <property type="term" value="F:iron ion binding"/>
    <property type="evidence" value="ECO:0007669"/>
    <property type="project" value="InterPro"/>
</dbReference>
<dbReference type="Pfam" id="PF00848">
    <property type="entry name" value="Ring_hydroxyl_A"/>
    <property type="match status" value="1"/>
</dbReference>
<dbReference type="EMBL" id="MAYT01000002">
    <property type="protein sequence ID" value="OCA92075.1"/>
    <property type="molecule type" value="Genomic_DNA"/>
</dbReference>
<evidence type="ECO:0000256" key="4">
    <source>
        <dbReference type="ARBA" id="ARBA00023002"/>
    </source>
</evidence>
<dbReference type="PROSITE" id="PS51296">
    <property type="entry name" value="RIESKE"/>
    <property type="match status" value="1"/>
</dbReference>
<sequence length="452" mass="51424">MLVKDSVNKQTLQKLKEKLDKGLMPQWAVTDKDIYELERRQIFGKTWQFLGHESELKEPGSYVTRWIASDPVLLVKTNSGEIKAFLNSCTHRGAHLCTADFGKKKTFTCPYHGWSFNLEGELVGVVSGKKVYGEKMIKDEWGLRPIPKVGMYQGLIFASLDHQAMPLEDYLGDMKWYLDILLGRSDGGMEVRGVPQRWTAQANWKMTQENFASDPYHVQTNHRSTVELGISPSDPNFASYGHQIVLGNGHGLSIMTSATGKSPYKYQTLPESMWPMFQRNLSPEQNEIFSNATVFVGGMFPNLAFDSPVHGMEGEMINYLNLRIWRPLGPDKVEVWCWFLIDKAAPEEYKEKAYKSYVGSFGPSGTLEQDDTEVWARIIQVSDALMMEDKELSYNNVNNYLLGEDVFEPVENFPGPGVAYPSTYTDNLARSIQKRWFELISKGLLDEEEDSQ</sequence>
<dbReference type="InterPro" id="IPR001663">
    <property type="entry name" value="Rng_hydr_dOase-A"/>
</dbReference>
<evidence type="ECO:0000256" key="6">
    <source>
        <dbReference type="ARBA" id="ARBA00023014"/>
    </source>
</evidence>
<dbReference type="RefSeq" id="WP_065409492.1">
    <property type="nucleotide sequence ID" value="NZ_MAYT01000002.1"/>
</dbReference>
<reference evidence="9" key="1">
    <citation type="submission" date="2016-05" db="EMBL/GenBank/DDBJ databases">
        <authorList>
            <person name="Liu B."/>
            <person name="Wang J."/>
            <person name="Zhu Y."/>
            <person name="Liu G."/>
            <person name="Chen Q."/>
            <person name="Chen Z."/>
            <person name="Lan J."/>
            <person name="Che J."/>
            <person name="Ge C."/>
            <person name="Shi H."/>
            <person name="Pan Z."/>
            <person name="Liu X."/>
        </authorList>
    </citation>
    <scope>NUCLEOTIDE SEQUENCE [LARGE SCALE GENOMIC DNA]</scope>
    <source>
        <strain evidence="9">FJAT-27215</strain>
    </source>
</reference>
<dbReference type="Proteomes" id="UP000092578">
    <property type="component" value="Unassembled WGS sequence"/>
</dbReference>
<evidence type="ECO:0000259" key="7">
    <source>
        <dbReference type="PROSITE" id="PS51296"/>
    </source>
</evidence>
<keyword evidence="3" id="KW-0479">Metal-binding</keyword>
<keyword evidence="8" id="KW-0223">Dioxygenase</keyword>
<dbReference type="SUPFAM" id="SSF55961">
    <property type="entry name" value="Bet v1-like"/>
    <property type="match status" value="1"/>
</dbReference>
<dbReference type="GO" id="GO:0051213">
    <property type="term" value="F:dioxygenase activity"/>
    <property type="evidence" value="ECO:0007669"/>
    <property type="project" value="UniProtKB-KW"/>
</dbReference>
<comment type="similarity">
    <text evidence="1">Belongs to the bacterial ring-hydroxylating dioxygenase alpha subunit family.</text>
</comment>
<dbReference type="GO" id="GO:0004497">
    <property type="term" value="F:monooxygenase activity"/>
    <property type="evidence" value="ECO:0007669"/>
    <property type="project" value="UniProtKB-ARBA"/>
</dbReference>
<keyword evidence="2" id="KW-0001">2Fe-2S</keyword>
<evidence type="ECO:0000313" key="8">
    <source>
        <dbReference type="EMBL" id="OCA92075.1"/>
    </source>
</evidence>
<evidence type="ECO:0000256" key="2">
    <source>
        <dbReference type="ARBA" id="ARBA00022714"/>
    </source>
</evidence>
<dbReference type="PANTHER" id="PTHR43756">
    <property type="entry name" value="CHOLINE MONOOXYGENASE, CHLOROPLASTIC"/>
    <property type="match status" value="1"/>
</dbReference>
<dbReference type="PANTHER" id="PTHR43756:SF1">
    <property type="entry name" value="3-PHENYLPROPIONATE_CINNAMIC ACID DIOXYGENASE SUBUNIT ALPHA"/>
    <property type="match status" value="1"/>
</dbReference>
<dbReference type="GO" id="GO:0051537">
    <property type="term" value="F:2 iron, 2 sulfur cluster binding"/>
    <property type="evidence" value="ECO:0007669"/>
    <property type="project" value="UniProtKB-KW"/>
</dbReference>
<dbReference type="InterPro" id="IPR036922">
    <property type="entry name" value="Rieske_2Fe-2S_sf"/>
</dbReference>
<keyword evidence="9" id="KW-1185">Reference proteome</keyword>
<organism evidence="8 9">
    <name type="scientific">Pseudobacillus wudalianchiensis</name>
    <dbReference type="NCBI Taxonomy" id="1743143"/>
    <lineage>
        <taxon>Bacteria</taxon>
        <taxon>Bacillati</taxon>
        <taxon>Bacillota</taxon>
        <taxon>Bacilli</taxon>
        <taxon>Bacillales</taxon>
        <taxon>Bacillaceae</taxon>
        <taxon>Pseudobacillus</taxon>
    </lineage>
</organism>
<proteinExistence type="inferred from homology"/>
<evidence type="ECO:0000256" key="1">
    <source>
        <dbReference type="ARBA" id="ARBA00008751"/>
    </source>
</evidence>
<accession>A0A1B9B7L0</accession>
<evidence type="ECO:0000256" key="3">
    <source>
        <dbReference type="ARBA" id="ARBA00022723"/>
    </source>
</evidence>
<keyword evidence="6" id="KW-0411">Iron-sulfur</keyword>
<evidence type="ECO:0000313" key="9">
    <source>
        <dbReference type="Proteomes" id="UP000092578"/>
    </source>
</evidence>
<dbReference type="SUPFAM" id="SSF50022">
    <property type="entry name" value="ISP domain"/>
    <property type="match status" value="1"/>
</dbReference>
<feature type="domain" description="Rieske" evidence="7">
    <location>
        <begin position="47"/>
        <end position="158"/>
    </location>
</feature>
<protein>
    <submittedName>
        <fullName evidence="8">3-phenylpropionate dioxygenase</fullName>
    </submittedName>
</protein>